<dbReference type="WBParaSite" id="SMTH1_16600.1">
    <property type="protein sequence ID" value="SMTH1_16600.1"/>
    <property type="gene ID" value="SMTH1_16600"/>
</dbReference>
<dbReference type="Proteomes" id="UP000050791">
    <property type="component" value="Unassembled WGS sequence"/>
</dbReference>
<dbReference type="PANTHER" id="PTHR21706">
    <property type="entry name" value="TRANSMEMBRANE PROTEIN 65"/>
    <property type="match status" value="1"/>
</dbReference>
<dbReference type="GO" id="GO:0005739">
    <property type="term" value="C:mitochondrion"/>
    <property type="evidence" value="ECO:0007669"/>
    <property type="project" value="TreeGrafter"/>
</dbReference>
<evidence type="ECO:0000256" key="5">
    <source>
        <dbReference type="SAM" id="Phobius"/>
    </source>
</evidence>
<organism evidence="6 7">
    <name type="scientific">Schistosoma mattheei</name>
    <dbReference type="NCBI Taxonomy" id="31246"/>
    <lineage>
        <taxon>Eukaryota</taxon>
        <taxon>Metazoa</taxon>
        <taxon>Spiralia</taxon>
        <taxon>Lophotrochozoa</taxon>
        <taxon>Platyhelminthes</taxon>
        <taxon>Trematoda</taxon>
        <taxon>Digenea</taxon>
        <taxon>Strigeidida</taxon>
        <taxon>Schistosomatoidea</taxon>
        <taxon>Schistosomatidae</taxon>
        <taxon>Schistosoma</taxon>
    </lineage>
</organism>
<comment type="subcellular location">
    <subcellularLocation>
        <location evidence="1">Membrane</location>
        <topology evidence="1">Multi-pass membrane protein</topology>
    </subcellularLocation>
</comment>
<name>A0AA85AXV5_9TREM</name>
<dbReference type="InterPro" id="IPR019537">
    <property type="entry name" value="TMEM65"/>
</dbReference>
<evidence type="ECO:0000256" key="2">
    <source>
        <dbReference type="ARBA" id="ARBA00022692"/>
    </source>
</evidence>
<keyword evidence="3 5" id="KW-1133">Transmembrane helix</keyword>
<evidence type="ECO:0000256" key="3">
    <source>
        <dbReference type="ARBA" id="ARBA00022989"/>
    </source>
</evidence>
<feature type="transmembrane region" description="Helical" evidence="5">
    <location>
        <begin position="106"/>
        <end position="127"/>
    </location>
</feature>
<dbReference type="AlphaFoldDB" id="A0AA85AXV5"/>
<reference evidence="7" key="1">
    <citation type="submission" date="2023-11" db="UniProtKB">
        <authorList>
            <consortium name="WormBaseParasite"/>
        </authorList>
    </citation>
    <scope>IDENTIFICATION</scope>
</reference>
<protein>
    <recommendedName>
        <fullName evidence="8">Transmembrane protein 65</fullName>
    </recommendedName>
</protein>
<keyword evidence="4 5" id="KW-0472">Membrane</keyword>
<evidence type="ECO:0000313" key="7">
    <source>
        <dbReference type="WBParaSite" id="SMTH1_16600.1"/>
    </source>
</evidence>
<dbReference type="PANTHER" id="PTHR21706:SF15">
    <property type="entry name" value="TRANSMEMBRANE PROTEIN 65"/>
    <property type="match status" value="1"/>
</dbReference>
<evidence type="ECO:0000256" key="4">
    <source>
        <dbReference type="ARBA" id="ARBA00023136"/>
    </source>
</evidence>
<proteinExistence type="predicted"/>
<evidence type="ECO:0000313" key="6">
    <source>
        <dbReference type="Proteomes" id="UP000050791"/>
    </source>
</evidence>
<sequence>MHRILVFIGNCLPFIGFGFLDNAIMIVAGEYIDVQFATFLGISTMAGTYISDNFHVSSCRSRKSCFRSFGIGLVGYVEKFMEKIGISVPPLSASQLASSSVRWSIAIGRIVGITTGCLLGLLPLVLFSW</sequence>
<evidence type="ECO:0008006" key="8">
    <source>
        <dbReference type="Google" id="ProtNLM"/>
    </source>
</evidence>
<feature type="transmembrane region" description="Helical" evidence="5">
    <location>
        <begin position="7"/>
        <end position="28"/>
    </location>
</feature>
<evidence type="ECO:0000256" key="1">
    <source>
        <dbReference type="ARBA" id="ARBA00004141"/>
    </source>
</evidence>
<dbReference type="Pfam" id="PF10507">
    <property type="entry name" value="TMEM65"/>
    <property type="match status" value="1"/>
</dbReference>
<feature type="transmembrane region" description="Helical" evidence="5">
    <location>
        <begin position="34"/>
        <end position="54"/>
    </location>
</feature>
<accession>A0AA85AXV5</accession>
<keyword evidence="2 5" id="KW-0812">Transmembrane</keyword>
<dbReference type="GO" id="GO:0016020">
    <property type="term" value="C:membrane"/>
    <property type="evidence" value="ECO:0007669"/>
    <property type="project" value="UniProtKB-SubCell"/>
</dbReference>